<feature type="domain" description="GST C-terminal" evidence="2">
    <location>
        <begin position="1"/>
        <end position="123"/>
    </location>
</feature>
<gene>
    <name evidence="3" type="primary">PARC_0</name>
    <name evidence="3" type="ORF">CFP56_025782</name>
</gene>
<dbReference type="Proteomes" id="UP000237347">
    <property type="component" value="Unassembled WGS sequence"/>
</dbReference>
<reference evidence="3 4" key="1">
    <citation type="journal article" date="2018" name="Sci. Data">
        <title>The draft genome sequence of cork oak.</title>
        <authorList>
            <person name="Ramos A.M."/>
            <person name="Usie A."/>
            <person name="Barbosa P."/>
            <person name="Barros P.M."/>
            <person name="Capote T."/>
            <person name="Chaves I."/>
            <person name="Simoes F."/>
            <person name="Abreu I."/>
            <person name="Carrasquinho I."/>
            <person name="Faro C."/>
            <person name="Guimaraes J.B."/>
            <person name="Mendonca D."/>
            <person name="Nobrega F."/>
            <person name="Rodrigues L."/>
            <person name="Saibo N.J.M."/>
            <person name="Varela M.C."/>
            <person name="Egas C."/>
            <person name="Matos J."/>
            <person name="Miguel C.M."/>
            <person name="Oliveira M.M."/>
            <person name="Ricardo C.P."/>
            <person name="Goncalves S."/>
        </authorList>
    </citation>
    <scope>NUCLEOTIDE SEQUENCE [LARGE SCALE GENOMIC DNA]</scope>
    <source>
        <strain evidence="4">cv. HL8</strain>
    </source>
</reference>
<keyword evidence="1" id="KW-0812">Transmembrane</keyword>
<dbReference type="SUPFAM" id="SSF47616">
    <property type="entry name" value="GST C-terminal domain-like"/>
    <property type="match status" value="1"/>
</dbReference>
<evidence type="ECO:0000313" key="3">
    <source>
        <dbReference type="EMBL" id="KAK7833121.1"/>
    </source>
</evidence>
<dbReference type="GO" id="GO:0006749">
    <property type="term" value="P:glutathione metabolic process"/>
    <property type="evidence" value="ECO:0007669"/>
    <property type="project" value="InterPro"/>
</dbReference>
<name>A0AAW0K458_QUESU</name>
<comment type="caution">
    <text evidence="3">The sequence shown here is derived from an EMBL/GenBank/DDBJ whole genome shotgun (WGS) entry which is preliminary data.</text>
</comment>
<dbReference type="EMBL" id="PKMF04000411">
    <property type="protein sequence ID" value="KAK7833121.1"/>
    <property type="molecule type" value="Genomic_DNA"/>
</dbReference>
<dbReference type="CDD" id="cd03185">
    <property type="entry name" value="GST_C_Tau"/>
    <property type="match status" value="1"/>
</dbReference>
<organism evidence="3 4">
    <name type="scientific">Quercus suber</name>
    <name type="common">Cork oak</name>
    <dbReference type="NCBI Taxonomy" id="58331"/>
    <lineage>
        <taxon>Eukaryota</taxon>
        <taxon>Viridiplantae</taxon>
        <taxon>Streptophyta</taxon>
        <taxon>Embryophyta</taxon>
        <taxon>Tracheophyta</taxon>
        <taxon>Spermatophyta</taxon>
        <taxon>Magnoliopsida</taxon>
        <taxon>eudicotyledons</taxon>
        <taxon>Gunneridae</taxon>
        <taxon>Pentapetalae</taxon>
        <taxon>rosids</taxon>
        <taxon>fabids</taxon>
        <taxon>Fagales</taxon>
        <taxon>Fagaceae</taxon>
        <taxon>Quercus</taxon>
    </lineage>
</organism>
<dbReference type="GO" id="GO:0004364">
    <property type="term" value="F:glutathione transferase activity"/>
    <property type="evidence" value="ECO:0007669"/>
    <property type="project" value="InterPro"/>
</dbReference>
<protein>
    <submittedName>
        <fullName evidence="3">Glutathione s-transferase parc</fullName>
    </submittedName>
</protein>
<dbReference type="AlphaFoldDB" id="A0AAW0K458"/>
<evidence type="ECO:0000313" key="4">
    <source>
        <dbReference type="Proteomes" id="UP000237347"/>
    </source>
</evidence>
<keyword evidence="1" id="KW-0472">Membrane</keyword>
<dbReference type="InterPro" id="IPR010987">
    <property type="entry name" value="Glutathione-S-Trfase_C-like"/>
</dbReference>
<sequence length="130" mass="14893">MTIPSRHLMTINPRSLPRFFCIPSPLFLFPAFSICFIIFSSVKMADEVELGDKPYFGGETFGFVDLSLITFYSWFHVYEVFGNINIEAECPKIIAWAKRCLQKETVANSLADQKKVYEAVGKLRKIRGLE</sequence>
<evidence type="ECO:0000259" key="2">
    <source>
        <dbReference type="PROSITE" id="PS50405"/>
    </source>
</evidence>
<keyword evidence="1" id="KW-1133">Transmembrane helix</keyword>
<keyword evidence="4" id="KW-1185">Reference proteome</keyword>
<dbReference type="InterPro" id="IPR045074">
    <property type="entry name" value="GST_C_Tau"/>
</dbReference>
<dbReference type="Gene3D" id="1.20.1050.10">
    <property type="match status" value="1"/>
</dbReference>
<accession>A0AAW0K458</accession>
<dbReference type="PROSITE" id="PS50405">
    <property type="entry name" value="GST_CTER"/>
    <property type="match status" value="1"/>
</dbReference>
<proteinExistence type="predicted"/>
<evidence type="ECO:0000256" key="1">
    <source>
        <dbReference type="SAM" id="Phobius"/>
    </source>
</evidence>
<dbReference type="Pfam" id="PF13410">
    <property type="entry name" value="GST_C_2"/>
    <property type="match status" value="1"/>
</dbReference>
<feature type="transmembrane region" description="Helical" evidence="1">
    <location>
        <begin position="20"/>
        <end position="42"/>
    </location>
</feature>
<dbReference type="InterPro" id="IPR036282">
    <property type="entry name" value="Glutathione-S-Trfase_C_sf"/>
</dbReference>
<feature type="transmembrane region" description="Helical" evidence="1">
    <location>
        <begin position="54"/>
        <end position="75"/>
    </location>
</feature>